<accession>A0A3A1Y917</accession>
<dbReference type="EMBL" id="NRJH01000003">
    <property type="protein sequence ID" value="RIY34041.1"/>
    <property type="molecule type" value="Genomic_DNA"/>
</dbReference>
<evidence type="ECO:0000313" key="2">
    <source>
        <dbReference type="EMBL" id="RIY34041.1"/>
    </source>
</evidence>
<keyword evidence="3" id="KW-1185">Reference proteome</keyword>
<feature type="signal peptide" evidence="1">
    <location>
        <begin position="1"/>
        <end position="20"/>
    </location>
</feature>
<dbReference type="RefSeq" id="WP_119496265.1">
    <property type="nucleotide sequence ID" value="NZ_NRJH01000003.1"/>
</dbReference>
<protein>
    <submittedName>
        <fullName evidence="2">Uncharacterized protein</fullName>
    </submittedName>
</protein>
<dbReference type="Proteomes" id="UP000266258">
    <property type="component" value="Unassembled WGS sequence"/>
</dbReference>
<evidence type="ECO:0000256" key="1">
    <source>
        <dbReference type="SAM" id="SignalP"/>
    </source>
</evidence>
<sequence>MQKKFLLLALVAMLSACSTSPPLTPNEVANLEARAQKYNHSWYALISFSQLDFAKKPAPLASAQDLIDKYVKGFYIALNSNSQAQVQEGKLLAPHFEEFVLTQQSCSRALESKQVLAPALQMFCQKTVFYYQLMVESFSPEQVASLNLWALRRSSPQVWQLGQKNQLGFNYALPQASELKSTRFAPYILEHE</sequence>
<comment type="caution">
    <text evidence="2">The sequence shown here is derived from an EMBL/GenBank/DDBJ whole genome shotgun (WGS) entry which is preliminary data.</text>
</comment>
<dbReference type="OrthoDB" id="5676714at2"/>
<keyword evidence="1" id="KW-0732">Signal</keyword>
<dbReference type="AlphaFoldDB" id="A0A3A1Y917"/>
<name>A0A3A1Y917_9GAMM</name>
<proteinExistence type="predicted"/>
<organism evidence="2 3">
    <name type="scientific">Psittacicella melopsittaci</name>
    <dbReference type="NCBI Taxonomy" id="2028576"/>
    <lineage>
        <taxon>Bacteria</taxon>
        <taxon>Pseudomonadati</taxon>
        <taxon>Pseudomonadota</taxon>
        <taxon>Gammaproteobacteria</taxon>
        <taxon>Pasteurellales</taxon>
        <taxon>Psittacicellaceae</taxon>
        <taxon>Psittacicella</taxon>
    </lineage>
</organism>
<evidence type="ECO:0000313" key="3">
    <source>
        <dbReference type="Proteomes" id="UP000266258"/>
    </source>
</evidence>
<dbReference type="PROSITE" id="PS51257">
    <property type="entry name" value="PROKAR_LIPOPROTEIN"/>
    <property type="match status" value="1"/>
</dbReference>
<gene>
    <name evidence="2" type="ORF">CJP74_00215</name>
</gene>
<reference evidence="2 3" key="1">
    <citation type="submission" date="2017-08" db="EMBL/GenBank/DDBJ databases">
        <title>Reclassification of Bisgaard taxon 37 and 44.</title>
        <authorList>
            <person name="Christensen H."/>
        </authorList>
    </citation>
    <scope>NUCLEOTIDE SEQUENCE [LARGE SCALE GENOMIC DNA]</scope>
    <source>
        <strain evidence="2 3">B96_4</strain>
    </source>
</reference>
<feature type="chain" id="PRO_5017438754" evidence="1">
    <location>
        <begin position="21"/>
        <end position="192"/>
    </location>
</feature>